<dbReference type="InterPro" id="IPR013656">
    <property type="entry name" value="PAS_4"/>
</dbReference>
<feature type="domain" description="PAS" evidence="2">
    <location>
        <begin position="4"/>
        <end position="74"/>
    </location>
</feature>
<dbReference type="InterPro" id="IPR052155">
    <property type="entry name" value="Biofilm_reg_signaling"/>
</dbReference>
<gene>
    <name evidence="4" type="ordered locus">azo2866</name>
</gene>
<protein>
    <submittedName>
        <fullName evidence="4">GGDEF/PAS/PAC-domain containing protein</fullName>
    </submittedName>
</protein>
<name>A1K9H7_AZOSB</name>
<feature type="domain" description="GGDEF" evidence="3">
    <location>
        <begin position="202"/>
        <end position="335"/>
    </location>
</feature>
<evidence type="ECO:0000256" key="1">
    <source>
        <dbReference type="SAM" id="Coils"/>
    </source>
</evidence>
<organism evidence="4 5">
    <name type="scientific">Azoarcus sp. (strain BH72)</name>
    <dbReference type="NCBI Taxonomy" id="418699"/>
    <lineage>
        <taxon>Bacteria</taxon>
        <taxon>Pseudomonadati</taxon>
        <taxon>Pseudomonadota</taxon>
        <taxon>Betaproteobacteria</taxon>
        <taxon>Rhodocyclales</taxon>
        <taxon>Zoogloeaceae</taxon>
        <taxon>Azoarcus</taxon>
    </lineage>
</organism>
<dbReference type="AlphaFoldDB" id="A1K9H7"/>
<keyword evidence="1" id="KW-0175">Coiled coil</keyword>
<dbReference type="InterPro" id="IPR000014">
    <property type="entry name" value="PAS"/>
</dbReference>
<dbReference type="InterPro" id="IPR029787">
    <property type="entry name" value="Nucleotide_cyclase"/>
</dbReference>
<proteinExistence type="predicted"/>
<accession>A1K9H7</accession>
<dbReference type="CDD" id="cd00130">
    <property type="entry name" value="PAS"/>
    <property type="match status" value="1"/>
</dbReference>
<evidence type="ECO:0000313" key="5">
    <source>
        <dbReference type="Proteomes" id="UP000002588"/>
    </source>
</evidence>
<dbReference type="Gene3D" id="3.30.450.20">
    <property type="entry name" value="PAS domain"/>
    <property type="match status" value="1"/>
</dbReference>
<dbReference type="InterPro" id="IPR000160">
    <property type="entry name" value="GGDEF_dom"/>
</dbReference>
<dbReference type="KEGG" id="azo:azo2866"/>
<dbReference type="SUPFAM" id="SSF55785">
    <property type="entry name" value="PYP-like sensor domain (PAS domain)"/>
    <property type="match status" value="1"/>
</dbReference>
<dbReference type="InterPro" id="IPR035965">
    <property type="entry name" value="PAS-like_dom_sf"/>
</dbReference>
<dbReference type="Gene3D" id="3.30.70.270">
    <property type="match status" value="1"/>
</dbReference>
<reference evidence="4 5" key="1">
    <citation type="journal article" date="2006" name="Nat. Biotechnol.">
        <title>Complete genome of the mutualistic, N2-fixing grass endophyte Azoarcus sp. strain BH72.</title>
        <authorList>
            <person name="Krause A."/>
            <person name="Ramakumar A."/>
            <person name="Bartels D."/>
            <person name="Battistoni F."/>
            <person name="Bekel T."/>
            <person name="Boch J."/>
            <person name="Boehm M."/>
            <person name="Friedrich F."/>
            <person name="Hurek T."/>
            <person name="Krause L."/>
            <person name="Linke B."/>
            <person name="McHardy A.C."/>
            <person name="Sarkar A."/>
            <person name="Schneiker S."/>
            <person name="Syed A.A."/>
            <person name="Thauer R."/>
            <person name="Vorhoelter F.-J."/>
            <person name="Weidner S."/>
            <person name="Puehler A."/>
            <person name="Reinhold-Hurek B."/>
            <person name="Kaiser O."/>
            <person name="Goesmann A."/>
        </authorList>
    </citation>
    <scope>NUCLEOTIDE SEQUENCE [LARGE SCALE GENOMIC DNA]</scope>
    <source>
        <strain evidence="4 5">BH72</strain>
    </source>
</reference>
<dbReference type="RefSeq" id="WP_011766592.1">
    <property type="nucleotide sequence ID" value="NC_008702.1"/>
</dbReference>
<dbReference type="SMART" id="SM00091">
    <property type="entry name" value="PAS"/>
    <property type="match status" value="1"/>
</dbReference>
<dbReference type="PANTHER" id="PTHR44757">
    <property type="entry name" value="DIGUANYLATE CYCLASE DGCP"/>
    <property type="match status" value="1"/>
</dbReference>
<evidence type="ECO:0000313" key="4">
    <source>
        <dbReference type="EMBL" id="CAL95482.1"/>
    </source>
</evidence>
<dbReference type="CDD" id="cd01949">
    <property type="entry name" value="GGDEF"/>
    <property type="match status" value="1"/>
</dbReference>
<dbReference type="PANTHER" id="PTHR44757:SF2">
    <property type="entry name" value="BIOFILM ARCHITECTURE MAINTENANCE PROTEIN MBAA"/>
    <property type="match status" value="1"/>
</dbReference>
<dbReference type="InterPro" id="IPR043128">
    <property type="entry name" value="Rev_trsase/Diguanyl_cyclase"/>
</dbReference>
<feature type="coiled-coil region" evidence="1">
    <location>
        <begin position="123"/>
        <end position="175"/>
    </location>
</feature>
<dbReference type="Pfam" id="PF08448">
    <property type="entry name" value="PAS_4"/>
    <property type="match status" value="1"/>
</dbReference>
<evidence type="ECO:0000259" key="3">
    <source>
        <dbReference type="PROSITE" id="PS50887"/>
    </source>
</evidence>
<dbReference type="HOGENOM" id="CLU_000445_11_4_4"/>
<dbReference type="NCBIfam" id="TIGR00254">
    <property type="entry name" value="GGDEF"/>
    <property type="match status" value="1"/>
</dbReference>
<keyword evidence="5" id="KW-1185">Reference proteome</keyword>
<dbReference type="Proteomes" id="UP000002588">
    <property type="component" value="Chromosome"/>
</dbReference>
<dbReference type="eggNOG" id="COG2199">
    <property type="taxonomic scope" value="Bacteria"/>
</dbReference>
<sequence>MPSQDEYFAAVFDVTPVGIAIADERGHYVDVNPTYCRMFGYAREELIGQSFRLILRPEDRHLEADILRMALSHDRSAPNEWQVRTRDGGTLTVRSSFRPLQAPDGSTRVVTALADVTALYDTIDRLRDSEHRLQELNADLEHLVAARTAELAERNRELSDAVAKLEASRARVEHLALHDPLTGLPNRTQLRQVLDEMLALPGSFGVLFIDLDGFKPVNDTLGHDSGDLVLVTVAQRLREALPAECFVGRLGGDEFVAVLPHTDRAAACAVGEKLIAALAAPIVIEGGAQCQLGASIGVALGPQHGRNRRSLLTAADRAMYAAKRSGKGRVAVAGEDSAASAA</sequence>
<dbReference type="PROSITE" id="PS50887">
    <property type="entry name" value="GGDEF"/>
    <property type="match status" value="1"/>
</dbReference>
<dbReference type="Pfam" id="PF00990">
    <property type="entry name" value="GGDEF"/>
    <property type="match status" value="1"/>
</dbReference>
<dbReference type="PROSITE" id="PS50112">
    <property type="entry name" value="PAS"/>
    <property type="match status" value="1"/>
</dbReference>
<dbReference type="STRING" id="62928.azo2866"/>
<dbReference type="SUPFAM" id="SSF55073">
    <property type="entry name" value="Nucleotide cyclase"/>
    <property type="match status" value="1"/>
</dbReference>
<dbReference type="EMBL" id="AM406670">
    <property type="protein sequence ID" value="CAL95482.1"/>
    <property type="molecule type" value="Genomic_DNA"/>
</dbReference>
<evidence type="ECO:0000259" key="2">
    <source>
        <dbReference type="PROSITE" id="PS50112"/>
    </source>
</evidence>
<dbReference type="NCBIfam" id="TIGR00229">
    <property type="entry name" value="sensory_box"/>
    <property type="match status" value="1"/>
</dbReference>
<dbReference type="SMART" id="SM00267">
    <property type="entry name" value="GGDEF"/>
    <property type="match status" value="1"/>
</dbReference>